<organism evidence="1 2">
    <name type="scientific">Floridaenema aerugineum BLCC-F46</name>
    <dbReference type="NCBI Taxonomy" id="3153654"/>
    <lineage>
        <taxon>Bacteria</taxon>
        <taxon>Bacillati</taxon>
        <taxon>Cyanobacteriota</taxon>
        <taxon>Cyanophyceae</taxon>
        <taxon>Oscillatoriophycideae</taxon>
        <taxon>Aerosakkonematales</taxon>
        <taxon>Aerosakkonemataceae</taxon>
        <taxon>Floridanema</taxon>
        <taxon>Floridanema aerugineum</taxon>
    </lineage>
</organism>
<dbReference type="EMBL" id="JBHFNQ010000211">
    <property type="protein sequence ID" value="MFB2880874.1"/>
    <property type="molecule type" value="Genomic_DNA"/>
</dbReference>
<reference evidence="1 2" key="1">
    <citation type="submission" date="2024-09" db="EMBL/GenBank/DDBJ databases">
        <title>Floridaenema gen nov. (Aerosakkonemataceae, Aerosakkonematales ord. nov., Cyanobacteria) from benthic tropical and subtropical fresh waters, with the description of four new species.</title>
        <authorList>
            <person name="Moretto J.A."/>
            <person name="Berthold D.E."/>
            <person name="Lefler F.W."/>
            <person name="Huang I.-S."/>
            <person name="Laughinghouse H. IV."/>
        </authorList>
    </citation>
    <scope>NUCLEOTIDE SEQUENCE [LARGE SCALE GENOMIC DNA]</scope>
    <source>
        <strain evidence="1 2">BLCC-F46</strain>
    </source>
</reference>
<evidence type="ECO:0000313" key="2">
    <source>
        <dbReference type="Proteomes" id="UP001576774"/>
    </source>
</evidence>
<keyword evidence="2" id="KW-1185">Reference proteome</keyword>
<comment type="caution">
    <text evidence="1">The sequence shown here is derived from an EMBL/GenBank/DDBJ whole genome shotgun (WGS) entry which is preliminary data.</text>
</comment>
<accession>A0ABV4XDU5</accession>
<proteinExistence type="predicted"/>
<dbReference type="Proteomes" id="UP001576774">
    <property type="component" value="Unassembled WGS sequence"/>
</dbReference>
<protein>
    <submittedName>
        <fullName evidence="1">Uncharacterized protein</fullName>
    </submittedName>
</protein>
<name>A0ABV4XDU5_9CYAN</name>
<gene>
    <name evidence="1" type="ORF">ACE1CC_28835</name>
</gene>
<evidence type="ECO:0000313" key="1">
    <source>
        <dbReference type="EMBL" id="MFB2880874.1"/>
    </source>
</evidence>
<sequence>MIKKLSPESFNELVNGNIKLDKISRYHPDFESISIGYQWIIKEFNYEEWLYTGNIVTVQVTSIFQLDLQQAHITRSSVITLNSNYKFLEIEVV</sequence>
<dbReference type="RefSeq" id="WP_413273868.1">
    <property type="nucleotide sequence ID" value="NZ_JBHFNQ010000211.1"/>
</dbReference>